<comment type="caution">
    <text evidence="3">The sequence shown here is derived from an EMBL/GenBank/DDBJ whole genome shotgun (WGS) entry which is preliminary data.</text>
</comment>
<keyword evidence="1" id="KW-0378">Hydrolase</keyword>
<dbReference type="AlphaFoldDB" id="A0A317PT27"/>
<dbReference type="Proteomes" id="UP000246352">
    <property type="component" value="Unassembled WGS sequence"/>
</dbReference>
<accession>A0A317PT27</accession>
<keyword evidence="4" id="KW-1185">Reference proteome</keyword>
<dbReference type="InterPro" id="IPR029058">
    <property type="entry name" value="AB_hydrolase_fold"/>
</dbReference>
<dbReference type="Gene3D" id="3.40.50.1820">
    <property type="entry name" value="alpha/beta hydrolase"/>
    <property type="match status" value="1"/>
</dbReference>
<dbReference type="RefSeq" id="WP_110030296.1">
    <property type="nucleotide sequence ID" value="NZ_QGTR01000001.1"/>
</dbReference>
<organism evidence="3 4">
    <name type="scientific">Hoeflea marina</name>
    <dbReference type="NCBI Taxonomy" id="274592"/>
    <lineage>
        <taxon>Bacteria</taxon>
        <taxon>Pseudomonadati</taxon>
        <taxon>Pseudomonadota</taxon>
        <taxon>Alphaproteobacteria</taxon>
        <taxon>Hyphomicrobiales</taxon>
        <taxon>Rhizobiaceae</taxon>
        <taxon>Hoeflea</taxon>
    </lineage>
</organism>
<evidence type="ECO:0000313" key="4">
    <source>
        <dbReference type="Proteomes" id="UP000246352"/>
    </source>
</evidence>
<dbReference type="PANTHER" id="PTHR48081">
    <property type="entry name" value="AB HYDROLASE SUPERFAMILY PROTEIN C4A8.06C"/>
    <property type="match status" value="1"/>
</dbReference>
<dbReference type="OrthoDB" id="9771666at2"/>
<dbReference type="Pfam" id="PF20434">
    <property type="entry name" value="BD-FAE"/>
    <property type="match status" value="1"/>
</dbReference>
<name>A0A317PT27_9HYPH</name>
<dbReference type="InterPro" id="IPR050300">
    <property type="entry name" value="GDXG_lipolytic_enzyme"/>
</dbReference>
<feature type="domain" description="BD-FAE-like" evidence="2">
    <location>
        <begin position="75"/>
        <end position="168"/>
    </location>
</feature>
<sequence length="288" mass="31044">MQHEQPDGAAPEFGRLDQAGRDAAYNNSQAVADSAERLEDWTRRSAVCRALPSTRRDIRYGDRPNNCLDYFATEAAGAPLFIFIHGGYWQRNSKEVFGFVSTGPCAAGINVATIGYTLAPEASLSDIVAEVFRAIDAIVALAGDLGFDPARVHVGGWSAGGHLAALSAERPCVRGVMPISGIFDLEPIVLTYLNRDLQLRPFEVRSLAPIQNLTRRDLPMRLFVGGAELPELQRQSRIYAAAARAAGLDVSMTTLPDLNHYTIMEEFAAPDGLLTRGLLDLVGGGTGS</sequence>
<evidence type="ECO:0000313" key="3">
    <source>
        <dbReference type="EMBL" id="PWW03784.1"/>
    </source>
</evidence>
<dbReference type="GO" id="GO:0016787">
    <property type="term" value="F:hydrolase activity"/>
    <property type="evidence" value="ECO:0007669"/>
    <property type="project" value="UniProtKB-KW"/>
</dbReference>
<proteinExistence type="predicted"/>
<dbReference type="PANTHER" id="PTHR48081:SF33">
    <property type="entry name" value="KYNURENINE FORMAMIDASE"/>
    <property type="match status" value="1"/>
</dbReference>
<evidence type="ECO:0000259" key="2">
    <source>
        <dbReference type="Pfam" id="PF20434"/>
    </source>
</evidence>
<dbReference type="EMBL" id="QGTR01000001">
    <property type="protein sequence ID" value="PWW03784.1"/>
    <property type="molecule type" value="Genomic_DNA"/>
</dbReference>
<gene>
    <name evidence="3" type="ORF">DFR52_101472</name>
</gene>
<evidence type="ECO:0000256" key="1">
    <source>
        <dbReference type="ARBA" id="ARBA00022801"/>
    </source>
</evidence>
<reference evidence="3 4" key="1">
    <citation type="submission" date="2018-05" db="EMBL/GenBank/DDBJ databases">
        <title>Genomic Encyclopedia of Type Strains, Phase IV (KMG-IV): sequencing the most valuable type-strain genomes for metagenomic binning, comparative biology and taxonomic classification.</title>
        <authorList>
            <person name="Goeker M."/>
        </authorList>
    </citation>
    <scope>NUCLEOTIDE SEQUENCE [LARGE SCALE GENOMIC DNA]</scope>
    <source>
        <strain evidence="3 4">DSM 16791</strain>
    </source>
</reference>
<dbReference type="SUPFAM" id="SSF53474">
    <property type="entry name" value="alpha/beta-Hydrolases"/>
    <property type="match status" value="1"/>
</dbReference>
<protein>
    <submittedName>
        <fullName evidence="3">Arylformamidase</fullName>
    </submittedName>
</protein>
<dbReference type="InterPro" id="IPR049492">
    <property type="entry name" value="BD-FAE-like_dom"/>
</dbReference>